<dbReference type="NCBIfam" id="TIGR00791">
    <property type="entry name" value="gntP"/>
    <property type="match status" value="1"/>
</dbReference>
<protein>
    <submittedName>
        <fullName evidence="1">Transporter</fullName>
    </submittedName>
</protein>
<dbReference type="OrthoDB" id="9787129at2"/>
<sequence length="469" mass="47269">MTSLTLILTGIGSIAVLLLLILKLRLHPFIALLVVAVAVALLTGMPVAKLADAIQGSMGRIMGHIAIIVALGAMIGRMVDLSGGAAAVANALIRRVGPAHVPLALVIAAFGVGIPVFFEVGVIMLMPLVYGMARQTGRVPAVFGIPMAVTMLTVHALLPPHPGAVAVAAALGVGAGHMLLLGLPLAAVATVLTYVLTRPIMAQPLGCAPDIRAVVEDARTPAQGQGADNDAAGAFMQATARRPVGVGEILGVIIVPVVLMVAGTLAGELMGSGRLRTVLVFTGIPFVALGLDVLLCAWLLGLRRGMALATVSDVVAAALPGTAIIILITGAGGAFAQVLVGSGVGDALGGLLAATGLPLLVLAFVLTMILRVAQGPTTVALMTTAGILGPMIGRLHLDQTHLALMALAMGAGGMGLSHVNDAGFWIVTRLCGVSVREGLRSWSLMTLVASLLVFAGVAALWGVLPTSAG</sequence>
<keyword evidence="2" id="KW-1185">Reference proteome</keyword>
<dbReference type="Proteomes" id="UP000248257">
    <property type="component" value="Unassembled WGS sequence"/>
</dbReference>
<evidence type="ECO:0000313" key="2">
    <source>
        <dbReference type="Proteomes" id="UP000248257"/>
    </source>
</evidence>
<dbReference type="InterPro" id="IPR003474">
    <property type="entry name" value="Glcn_transporter"/>
</dbReference>
<dbReference type="GO" id="GO:0015128">
    <property type="term" value="F:gluconate transmembrane transporter activity"/>
    <property type="evidence" value="ECO:0007669"/>
    <property type="project" value="InterPro"/>
</dbReference>
<dbReference type="Pfam" id="PF02447">
    <property type="entry name" value="GntP_permease"/>
    <property type="match status" value="1"/>
</dbReference>
<comment type="caution">
    <text evidence="1">The sequence shown here is derived from an EMBL/GenBank/DDBJ whole genome shotgun (WGS) entry which is preliminary data.</text>
</comment>
<organism evidence="1 2">
    <name type="scientific">Komagataeibacter xylinus</name>
    <name type="common">Gluconacetobacter xylinus</name>
    <dbReference type="NCBI Taxonomy" id="28448"/>
    <lineage>
        <taxon>Bacteria</taxon>
        <taxon>Pseudomonadati</taxon>
        <taxon>Pseudomonadota</taxon>
        <taxon>Alphaproteobacteria</taxon>
        <taxon>Acetobacterales</taxon>
        <taxon>Acetobacteraceae</taxon>
        <taxon>Komagataeibacter</taxon>
    </lineage>
</organism>
<dbReference type="GO" id="GO:0005886">
    <property type="term" value="C:plasma membrane"/>
    <property type="evidence" value="ECO:0007669"/>
    <property type="project" value="TreeGrafter"/>
</dbReference>
<gene>
    <name evidence="1" type="ORF">CFR75_08085</name>
</gene>
<dbReference type="PANTHER" id="PTHR30354">
    <property type="entry name" value="GNT FAMILY GLUCONATE TRANSPORTER"/>
    <property type="match status" value="1"/>
</dbReference>
<dbReference type="PIRSF" id="PIRSF002746">
    <property type="entry name" value="Gluconate_transporter"/>
    <property type="match status" value="1"/>
</dbReference>
<proteinExistence type="predicted"/>
<dbReference type="RefSeq" id="WP_061273669.1">
    <property type="nucleotide sequence ID" value="NZ_CBCRXN010000011.1"/>
</dbReference>
<accession>A0A318Q2Q4</accession>
<dbReference type="PANTHER" id="PTHR30354:SF25">
    <property type="entry name" value="INNER MEMBRANE PERMEASE YGBN"/>
    <property type="match status" value="1"/>
</dbReference>
<name>A0A318Q2Q4_KOMXY</name>
<evidence type="ECO:0000313" key="1">
    <source>
        <dbReference type="EMBL" id="PYD57031.1"/>
    </source>
</evidence>
<reference evidence="1 2" key="1">
    <citation type="submission" date="2017-07" db="EMBL/GenBank/DDBJ databases">
        <title>A draft genome sequence of Komagataeibacter xylinus LMG 1515.</title>
        <authorList>
            <person name="Skraban J."/>
            <person name="Cleenwerck I."/>
            <person name="Vandamme P."/>
            <person name="Trcek J."/>
        </authorList>
    </citation>
    <scope>NUCLEOTIDE SEQUENCE [LARGE SCALE GENOMIC DNA]</scope>
    <source>
        <strain evidence="1 2">LMG 1515</strain>
    </source>
</reference>
<dbReference type="AlphaFoldDB" id="A0A318Q2Q4"/>
<dbReference type="EMBL" id="NKUC01000013">
    <property type="protein sequence ID" value="PYD57031.1"/>
    <property type="molecule type" value="Genomic_DNA"/>
</dbReference>